<dbReference type="InterPro" id="IPR045464">
    <property type="entry name" value="Hrt3/FBXO9_C"/>
</dbReference>
<dbReference type="STRING" id="303698.A0A1V6T3K1"/>
<feature type="compositionally biased region" description="Low complexity" evidence="2">
    <location>
        <begin position="29"/>
        <end position="42"/>
    </location>
</feature>
<evidence type="ECO:0000313" key="4">
    <source>
        <dbReference type="EMBL" id="OQE20499.1"/>
    </source>
</evidence>
<feature type="compositionally biased region" description="Basic and acidic residues" evidence="2">
    <location>
        <begin position="8"/>
        <end position="28"/>
    </location>
</feature>
<dbReference type="GO" id="GO:0019005">
    <property type="term" value="C:SCF ubiquitin ligase complex"/>
    <property type="evidence" value="ECO:0007669"/>
    <property type="project" value="TreeGrafter"/>
</dbReference>
<keyword evidence="5" id="KW-1185">Reference proteome</keyword>
<organism evidence="4 5">
    <name type="scientific">Penicillium steckii</name>
    <dbReference type="NCBI Taxonomy" id="303698"/>
    <lineage>
        <taxon>Eukaryota</taxon>
        <taxon>Fungi</taxon>
        <taxon>Dikarya</taxon>
        <taxon>Ascomycota</taxon>
        <taxon>Pezizomycotina</taxon>
        <taxon>Eurotiomycetes</taxon>
        <taxon>Eurotiomycetidae</taxon>
        <taxon>Eurotiales</taxon>
        <taxon>Aspergillaceae</taxon>
        <taxon>Penicillium</taxon>
    </lineage>
</organism>
<feature type="compositionally biased region" description="Basic and acidic residues" evidence="2">
    <location>
        <begin position="95"/>
        <end position="112"/>
    </location>
</feature>
<dbReference type="GO" id="GO:0005737">
    <property type="term" value="C:cytoplasm"/>
    <property type="evidence" value="ECO:0007669"/>
    <property type="project" value="TreeGrafter"/>
</dbReference>
<dbReference type="Pfam" id="PF19270">
    <property type="entry name" value="FBO_C"/>
    <property type="match status" value="1"/>
</dbReference>
<proteinExistence type="predicted"/>
<evidence type="ECO:0000256" key="2">
    <source>
        <dbReference type="SAM" id="MobiDB-lite"/>
    </source>
</evidence>
<comment type="caution">
    <text evidence="4">The sequence shown here is derived from an EMBL/GenBank/DDBJ whole genome shotgun (WGS) entry which is preliminary data.</text>
</comment>
<protein>
    <recommendedName>
        <fullName evidence="3">F-box protein Hrt3/FBXO9 C-terminal domain-containing protein</fullName>
    </recommendedName>
</protein>
<evidence type="ECO:0000259" key="3">
    <source>
        <dbReference type="Pfam" id="PF19270"/>
    </source>
</evidence>
<keyword evidence="1" id="KW-0833">Ubl conjugation pathway</keyword>
<name>A0A1V6T3K1_9EURO</name>
<evidence type="ECO:0000313" key="5">
    <source>
        <dbReference type="Proteomes" id="UP000191285"/>
    </source>
</evidence>
<feature type="domain" description="F-box protein Hrt3/FBXO9 C-terminal" evidence="3">
    <location>
        <begin position="268"/>
        <end position="370"/>
    </location>
</feature>
<dbReference type="OrthoDB" id="2117972at2759"/>
<feature type="region of interest" description="Disordered" evidence="2">
    <location>
        <begin position="1"/>
        <end position="119"/>
    </location>
</feature>
<feature type="region of interest" description="Disordered" evidence="2">
    <location>
        <begin position="400"/>
        <end position="421"/>
    </location>
</feature>
<dbReference type="EMBL" id="MLKD01000013">
    <property type="protein sequence ID" value="OQE20499.1"/>
    <property type="molecule type" value="Genomic_DNA"/>
</dbReference>
<gene>
    <name evidence="4" type="ORF">PENSTE_c013G03700</name>
</gene>
<dbReference type="PANTHER" id="PTHR12874:SF9">
    <property type="entry name" value="F-BOX ONLY PROTEIN 48"/>
    <property type="match status" value="1"/>
</dbReference>
<dbReference type="PANTHER" id="PTHR12874">
    <property type="entry name" value="F-BOX ONLY PROTEIN 48-RELATED"/>
    <property type="match status" value="1"/>
</dbReference>
<dbReference type="Proteomes" id="UP000191285">
    <property type="component" value="Unassembled WGS sequence"/>
</dbReference>
<dbReference type="AlphaFoldDB" id="A0A1V6T3K1"/>
<evidence type="ECO:0000256" key="1">
    <source>
        <dbReference type="ARBA" id="ARBA00022786"/>
    </source>
</evidence>
<accession>A0A1V6T3K1</accession>
<reference evidence="5" key="1">
    <citation type="journal article" date="2017" name="Nat. Microbiol.">
        <title>Global analysis of biosynthetic gene clusters reveals vast potential of secondary metabolite production in Penicillium species.</title>
        <authorList>
            <person name="Nielsen J.C."/>
            <person name="Grijseels S."/>
            <person name="Prigent S."/>
            <person name="Ji B."/>
            <person name="Dainat J."/>
            <person name="Nielsen K.F."/>
            <person name="Frisvad J.C."/>
            <person name="Workman M."/>
            <person name="Nielsen J."/>
        </authorList>
    </citation>
    <scope>NUCLEOTIDE SEQUENCE [LARGE SCALE GENOMIC DNA]</scope>
    <source>
        <strain evidence="5">IBT 24891</strain>
    </source>
</reference>
<dbReference type="GO" id="GO:0031146">
    <property type="term" value="P:SCF-dependent proteasomal ubiquitin-dependent protein catabolic process"/>
    <property type="evidence" value="ECO:0007669"/>
    <property type="project" value="TreeGrafter"/>
</dbReference>
<feature type="region of interest" description="Disordered" evidence="2">
    <location>
        <begin position="162"/>
        <end position="193"/>
    </location>
</feature>
<sequence length="500" mass="55981">MADNAELESFRREWREEVARRSKPKDRPAPQSTAQSTTSAPPSVVPAPQRLPAFNEGVVHRKDPGEADGEEEDGGPPPGSFDPDGLAQQVSELNLKSREKEEEDVFTRRAQEEPNSALEHFERAVEKEAAGNLGDSLQHYRKAYRLDSAVDKTYRNKHYAHVWKRPAQPPPSEPVATPEKASAPAPDPQSLSTPELISSFAHLPIPQAEPLVENTPPPPCPIAKVPSEVLIQILRHVAVRDPATFGRMALRYTPFPEGIPLEIPKPLSSWSQVFQSYPRIRFTGVYISTVNYMRPGAASSFQNVSWNSPIHIVTYYRYLRFYPDGSVVSLLSTTEPVDVVPHISKENMMAARTIRRGGHHLKASEIAKAQSGTTDYVPPVAMDALKYCLRGRWRLTAPVPLEEGPEETDIQPRPGQESVSTDPRDLIIETEGPVSQYVYMMHLSLRSPSASKSHANPSKNTKLVWQGFWSYNKITDDLGEFSLRNDRAFVFRRVRGWGLE</sequence>